<gene>
    <name evidence="3" type="ORF">GH714_009915</name>
</gene>
<dbReference type="InterPro" id="IPR011990">
    <property type="entry name" value="TPR-like_helical_dom_sf"/>
</dbReference>
<evidence type="ECO:0000256" key="1">
    <source>
        <dbReference type="ARBA" id="ARBA00022737"/>
    </source>
</evidence>
<dbReference type="Pfam" id="PF01535">
    <property type="entry name" value="PPR"/>
    <property type="match status" value="1"/>
</dbReference>
<evidence type="ECO:0000313" key="3">
    <source>
        <dbReference type="EMBL" id="KAF2308484.1"/>
    </source>
</evidence>
<reference evidence="3 4" key="1">
    <citation type="journal article" date="2020" name="Mol. Plant">
        <title>The Chromosome-Based Rubber Tree Genome Provides New Insights into Spurge Genome Evolution and Rubber Biosynthesis.</title>
        <authorList>
            <person name="Liu J."/>
            <person name="Shi C."/>
            <person name="Shi C.C."/>
            <person name="Li W."/>
            <person name="Zhang Q.J."/>
            <person name="Zhang Y."/>
            <person name="Li K."/>
            <person name="Lu H.F."/>
            <person name="Shi C."/>
            <person name="Zhu S.T."/>
            <person name="Xiao Z.Y."/>
            <person name="Nan H."/>
            <person name="Yue Y."/>
            <person name="Zhu X.G."/>
            <person name="Wu Y."/>
            <person name="Hong X.N."/>
            <person name="Fan G.Y."/>
            <person name="Tong Y."/>
            <person name="Zhang D."/>
            <person name="Mao C.L."/>
            <person name="Liu Y.L."/>
            <person name="Hao S.J."/>
            <person name="Liu W.Q."/>
            <person name="Lv M.Q."/>
            <person name="Zhang H.B."/>
            <person name="Liu Y."/>
            <person name="Hu-Tang G.R."/>
            <person name="Wang J.P."/>
            <person name="Wang J.H."/>
            <person name="Sun Y.H."/>
            <person name="Ni S.B."/>
            <person name="Chen W.B."/>
            <person name="Zhang X.C."/>
            <person name="Jiao Y.N."/>
            <person name="Eichler E.E."/>
            <person name="Li G.H."/>
            <person name="Liu X."/>
            <person name="Gao L.Z."/>
        </authorList>
    </citation>
    <scope>NUCLEOTIDE SEQUENCE [LARGE SCALE GENOMIC DNA]</scope>
    <source>
        <strain evidence="4">cv. GT1</strain>
        <tissue evidence="3">Leaf</tissue>
    </source>
</reference>
<evidence type="ECO:0000313" key="4">
    <source>
        <dbReference type="Proteomes" id="UP000467840"/>
    </source>
</evidence>
<keyword evidence="1" id="KW-0677">Repeat</keyword>
<dbReference type="Pfam" id="PF12854">
    <property type="entry name" value="PPR_1"/>
    <property type="match status" value="1"/>
</dbReference>
<accession>A0A6A6M5B2</accession>
<dbReference type="PROSITE" id="PS51375">
    <property type="entry name" value="PPR"/>
    <property type="match status" value="4"/>
</dbReference>
<dbReference type="NCBIfam" id="TIGR00756">
    <property type="entry name" value="PPR"/>
    <property type="match status" value="4"/>
</dbReference>
<feature type="repeat" description="PPR" evidence="2">
    <location>
        <begin position="947"/>
        <end position="981"/>
    </location>
</feature>
<name>A0A6A6M5B2_HEVBR</name>
<dbReference type="Proteomes" id="UP000467840">
    <property type="component" value="Chromosome 17"/>
</dbReference>
<feature type="repeat" description="PPR" evidence="2">
    <location>
        <begin position="982"/>
        <end position="1016"/>
    </location>
</feature>
<dbReference type="InterPro" id="IPR002885">
    <property type="entry name" value="PPR_rpt"/>
</dbReference>
<dbReference type="PANTHER" id="PTHR16212">
    <property type="entry name" value="FOCADHESIN FAMILY MEMBER"/>
    <property type="match status" value="1"/>
</dbReference>
<dbReference type="Pfam" id="PF13041">
    <property type="entry name" value="PPR_2"/>
    <property type="match status" value="2"/>
</dbReference>
<dbReference type="GO" id="GO:0060147">
    <property type="term" value="P:regulation of post-transcriptional gene silencing"/>
    <property type="evidence" value="ECO:0007669"/>
    <property type="project" value="InterPro"/>
</dbReference>
<dbReference type="PANTHER" id="PTHR16212:SF4">
    <property type="entry name" value="FOCADHESIN"/>
    <property type="match status" value="1"/>
</dbReference>
<keyword evidence="4" id="KW-1185">Reference proteome</keyword>
<evidence type="ECO:0000256" key="2">
    <source>
        <dbReference type="PROSITE-ProRule" id="PRU00708"/>
    </source>
</evidence>
<proteinExistence type="predicted"/>
<organism evidence="3 4">
    <name type="scientific">Hevea brasiliensis</name>
    <name type="common">Para rubber tree</name>
    <name type="synonym">Siphonia brasiliensis</name>
    <dbReference type="NCBI Taxonomy" id="3981"/>
    <lineage>
        <taxon>Eukaryota</taxon>
        <taxon>Viridiplantae</taxon>
        <taxon>Streptophyta</taxon>
        <taxon>Embryophyta</taxon>
        <taxon>Tracheophyta</taxon>
        <taxon>Spermatophyta</taxon>
        <taxon>Magnoliopsida</taxon>
        <taxon>eudicotyledons</taxon>
        <taxon>Gunneridae</taxon>
        <taxon>Pentapetalae</taxon>
        <taxon>rosids</taxon>
        <taxon>fabids</taxon>
        <taxon>Malpighiales</taxon>
        <taxon>Euphorbiaceae</taxon>
        <taxon>Crotonoideae</taxon>
        <taxon>Micrandreae</taxon>
        <taxon>Hevea</taxon>
    </lineage>
</organism>
<feature type="repeat" description="PPR" evidence="2">
    <location>
        <begin position="842"/>
        <end position="876"/>
    </location>
</feature>
<protein>
    <submittedName>
        <fullName evidence="3">Uncharacterized protein</fullName>
    </submittedName>
</protein>
<dbReference type="AlphaFoldDB" id="A0A6A6M5B2"/>
<sequence>MTSQLSQTSYDILEGLSAYFPSGIGDLEPNMTSELFLEKRDDLEEDIWGVAGLVLGLGSSVGAIYRAGAHDVVLKIKDLILSWTPHLDTLVINSGLSGEGADKVLSVGSCLAIPVVVALCRRVELMNENELDHLVNGYTELISELLSVKKSGTIHQSLLMASCVGAGSLLACILNEAVHPIKVEHIKGLLEFFRKCYSNPYHALVHMGGMLGVVNAMGANAGFLFPGYHSSSSVRTGYQQKESSYVLGPLLSSPICESHLTALIQEIFLVAQNSDDLQMKQIAAWAVSFLRNLLWSKELLDVDNSVQTDVANSKTVSRSFSEDSLVMKLSLWLMHLNYSAVGIIPHVGTVSTVLRCLSGAPRLPTMDWGSIIRRCMRYEAQVSELLPPDSALEKGSLRKDALQFSIAHANQFDPLLTFLDELSDLSRFRTLELNLQSCLLVHLADLTKIFSDSRLEKLFDDIAEFFSSDYSPKMYNSDQKRSLRISFWRGLCQCLDEDSLRTPEYMPNVEKCMEVLFSLLPASEAHMLNPAQEWYEVVKCLAKARGDWLLDFLQVPPVNLVQGDEQFNEVLKKIVAKAKLVRIGSITLTELGRLKAYILNSRSHGIWNVLVEVVAALQYAEGSVKRHWLVDAVEISCVSSYPSTVGISSLTANWKMDGRNVSKTITTTPACMRDGSVCSIAWHKPSWEVVAESIVSHLLVSTERIYHWVTDMALDDGAPNVQPIDESENDMVAFLLPVMHQAYVKEGMIKEGFRTFMKIVEVGYVPCDCLQLSPEWVVEIELRSTVLASLCRDGKNWIMYRRGVLPDLVSYTALMNGLCKEGKVREAHQLLHRMVHRRLNPDIVSFNTLICGYCREGKMQESRSLLHEMIASGICPNNVTCRILVEGYTKEGRALSALNLVVELERFHVPVSWDIYDYLIVSVCKEDRPFAAKSLMERISQRGYVPGVEIYNKLIQSLCKNDSVADAILVKTEMVRGNLKPDPITYKALICCLCRINKSTEAKSLMEEMLQSGMLPDPEIVGRWCMYTAGKGILEKQNHYWNSLPRNFKFLILRVTTY</sequence>
<dbReference type="EMBL" id="JAAGAX010000007">
    <property type="protein sequence ID" value="KAF2308484.1"/>
    <property type="molecule type" value="Genomic_DNA"/>
</dbReference>
<feature type="repeat" description="PPR" evidence="2">
    <location>
        <begin position="807"/>
        <end position="841"/>
    </location>
</feature>
<dbReference type="Gene3D" id="1.25.40.10">
    <property type="entry name" value="Tetratricopeptide repeat domain"/>
    <property type="match status" value="2"/>
</dbReference>
<comment type="caution">
    <text evidence="3">The sequence shown here is derived from an EMBL/GenBank/DDBJ whole genome shotgun (WGS) entry which is preliminary data.</text>
</comment>
<dbReference type="InterPro" id="IPR045163">
    <property type="entry name" value="Focadhesin/RST1"/>
</dbReference>